<keyword evidence="1" id="KW-0175">Coiled coil</keyword>
<feature type="region of interest" description="Disordered" evidence="2">
    <location>
        <begin position="15"/>
        <end position="42"/>
    </location>
</feature>
<gene>
    <name evidence="3" type="ORF">TrRE_jg2359</name>
</gene>
<dbReference type="Proteomes" id="UP001165082">
    <property type="component" value="Unassembled WGS sequence"/>
</dbReference>
<sequence length="116" mass="12850">MLKDEYNMIMSPALTGRFTPNWASRGEGGSKGGGHLGGSDALDYGLKREETLGGGGENRIVNTAAGEILRLSNELNRTEREKEEVEDKLCKAEEREGRLEAELERGRVKGEMKRVR</sequence>
<feature type="non-terminal residue" evidence="3">
    <location>
        <position position="116"/>
    </location>
</feature>
<dbReference type="AlphaFoldDB" id="A0A9W6ZE88"/>
<name>A0A9W6ZE88_9STRA</name>
<comment type="caution">
    <text evidence="3">The sequence shown here is derived from an EMBL/GenBank/DDBJ whole genome shotgun (WGS) entry which is preliminary data.</text>
</comment>
<proteinExistence type="predicted"/>
<accession>A0A9W6ZE88</accession>
<reference evidence="3" key="1">
    <citation type="submission" date="2022-07" db="EMBL/GenBank/DDBJ databases">
        <title>Genome analysis of Parmales, a sister group of diatoms, reveals the evolutionary specialization of diatoms from phago-mixotrophs to photoautotrophs.</title>
        <authorList>
            <person name="Ban H."/>
            <person name="Sato S."/>
            <person name="Yoshikawa S."/>
            <person name="Kazumasa Y."/>
            <person name="Nakamura Y."/>
            <person name="Ichinomiya M."/>
            <person name="Saitoh K."/>
            <person name="Sato N."/>
            <person name="Blanc-Mathieu R."/>
            <person name="Endo H."/>
            <person name="Kuwata A."/>
            <person name="Ogata H."/>
        </authorList>
    </citation>
    <scope>NUCLEOTIDE SEQUENCE</scope>
</reference>
<keyword evidence="4" id="KW-1185">Reference proteome</keyword>
<feature type="compositionally biased region" description="Gly residues" evidence="2">
    <location>
        <begin position="26"/>
        <end position="37"/>
    </location>
</feature>
<organism evidence="3 4">
    <name type="scientific">Triparma retinervis</name>
    <dbReference type="NCBI Taxonomy" id="2557542"/>
    <lineage>
        <taxon>Eukaryota</taxon>
        <taxon>Sar</taxon>
        <taxon>Stramenopiles</taxon>
        <taxon>Ochrophyta</taxon>
        <taxon>Bolidophyceae</taxon>
        <taxon>Parmales</taxon>
        <taxon>Triparmaceae</taxon>
        <taxon>Triparma</taxon>
    </lineage>
</organism>
<evidence type="ECO:0000256" key="1">
    <source>
        <dbReference type="SAM" id="Coils"/>
    </source>
</evidence>
<evidence type="ECO:0000313" key="3">
    <source>
        <dbReference type="EMBL" id="GMH48810.1"/>
    </source>
</evidence>
<evidence type="ECO:0000313" key="4">
    <source>
        <dbReference type="Proteomes" id="UP001165082"/>
    </source>
</evidence>
<dbReference type="EMBL" id="BRXZ01003165">
    <property type="protein sequence ID" value="GMH48810.1"/>
    <property type="molecule type" value="Genomic_DNA"/>
</dbReference>
<feature type="coiled-coil region" evidence="1">
    <location>
        <begin position="61"/>
        <end position="95"/>
    </location>
</feature>
<evidence type="ECO:0000256" key="2">
    <source>
        <dbReference type="SAM" id="MobiDB-lite"/>
    </source>
</evidence>
<protein>
    <submittedName>
        <fullName evidence="3">Uncharacterized protein</fullName>
    </submittedName>
</protein>